<dbReference type="Pfam" id="PF16415">
    <property type="entry name" value="CNOT1_CAF1_bind"/>
    <property type="match status" value="1"/>
</dbReference>
<comment type="caution">
    <text evidence="15">The sequence shown here is derived from an EMBL/GenBank/DDBJ whole genome shotgun (WGS) entry which is preliminary data.</text>
</comment>
<gene>
    <name evidence="15" type="ORF">TWF788_010267</name>
</gene>
<dbReference type="GO" id="GO:0030015">
    <property type="term" value="C:CCR4-NOT core complex"/>
    <property type="evidence" value="ECO:0007669"/>
    <property type="project" value="InterPro"/>
</dbReference>
<evidence type="ECO:0000259" key="10">
    <source>
        <dbReference type="Pfam" id="PF12842"/>
    </source>
</evidence>
<keyword evidence="5" id="KW-0539">Nucleus</keyword>
<keyword evidence="3" id="KW-0805">Transcription regulation</keyword>
<evidence type="ECO:0000256" key="3">
    <source>
        <dbReference type="ARBA" id="ARBA00023015"/>
    </source>
</evidence>
<dbReference type="Gene3D" id="1.25.40.840">
    <property type="entry name" value="CCR4-NOT transcription complex subunit 1 TTP binding domain"/>
    <property type="match status" value="1"/>
</dbReference>
<dbReference type="GO" id="GO:0060090">
    <property type="term" value="F:molecular adaptor activity"/>
    <property type="evidence" value="ECO:0007669"/>
    <property type="project" value="TreeGrafter"/>
</dbReference>
<comment type="function">
    <text evidence="6">Acts as a component of the CCR4-NOT core complex, which in the nucleus seems to be a general transcription factor, and in the cytoplasm the major mRNA deadenylase involved in mRNA turnover. The NOT protein subcomplex negatively regulates the basal and activated transcription of many genes. Preferentially affects TC-type TATA element-dependent transcription. Could directly or indirectly inhibit component(s) of the general transcription machinery.</text>
</comment>
<dbReference type="Pfam" id="PF16417">
    <property type="entry name" value="CNOT1_TTP_bind"/>
    <property type="match status" value="1"/>
</dbReference>
<sequence length="2211" mass="249779">MIAREQSLSYYSASDRKDCTIVGLPTNVSIGKLIPTSVVLELATAYHQPERPAGSSTSASTAGGGAAGGANLSKIVVAQVFLLVSTMKEDKYESQANQIRQLCEQNGMEVYTKLIRRLITGNAPTIFPNINRQIENPHNYKLLVEEVHKASESTNSAKDIAEAIAGNDTDLFKDFDLAGFMRHFNLDALGRSVLALGFKNSPKADLRNKAHDIITNAFGAMLEILGNSAKHENWDPGLIAQYLTDYLSEPLPSFFDLNAKLNLSYAARVRFSSSTIPEEIQVVTDSVEKLRGQESLRRLFTMAGSNSTNSLDACREVLKRKWKVELSEEEVAEMLITMATGLHPTDWNPEVFVKAILENNIGPAFDWNLLIDVLDKPEFIIEDPDGLSLLIKGLLVATQKNPDLEISRLWSGRKNNPRSQLSIMKALLSRRFESFNLAKVPNLQKIVSINDQFQDAPAKLSALATTYENQKLNSLGAVQSLLYLAVDRSVPKDVKTEAGALVERQWKLVPELLLVGAFIADKPWAQEHEGIVKRLFSSFFEGSPSRQLVFYLLWSYDRLGVMERFIEIYRGDKLKVTRILEIAKEIQILWDLTKSIAYYELALDIACLAAVSDALNLEKWLTEMFAENGKDFISETLIFLETRSIADYEFQPSETEKQKSQVNLHAAEVSQILEACEQSEHSALATAEQREFMVSVQRKCIQSYPRLINLRQGHDHIILSANRNKNTFSPDVDKKMQDYYQKMYSGEITITTMVKDLQHLKKSDTVQDQDLFACMIHSLFDEYTCYPSYPIEPLATTSVLFGSLIEYHLLEGLALNVALGMVLDAVKKHPPRDNMYKFGLQALKHFQTRLQEWRGFCQHLTTIPGLHDTDIMEIAMRVVSSGDGQNTLSEPEPEPERIAFPAPGLTNGAVEPTLTPQPAVEFRALRLDRSPQDEDSYEEPVERVRDKVLFIVNNLTASNLDVKLKELQSTLNEKSYRWFADYLVVQRARLEPNNHKLYIDFIEGLGSRILHAEVLHETYRNAFNLLNNENTALSINERTHLKHLAIWLGSMTLAKDKPIKHKVIGFKEFLIEAYDTQRLLIALPFTCKVLEQAARSTIFRPPNPWTMAILRLLAELYRFAELKLNLKFEIEVLCKALGTDIKNVEASTDLRDRPPLQEESDTLVDGLADFGGLMFPRDDRADRFSENAINSLLPDLHNQIVINTTLNGFGQHPKVRSILTAAIERAIREIMSPVVERSVTIAAISTSQLILKDFATEPNEEKMRKAAHSMVQTMAGSLALVTCKEPLRMSMSNHIRQLLASNGYPEQTFADQAILVIVNDNLELASAVIERAAQEKAMPEIDDNLQQAYAVRRLHRERGRQNGGQPFTDPAISRYMVSLPEPFRLKPGGLSPTQLNVYDDFSRMPRASSEVIATARMSQEVISDFAPIGQPSEGPSPVPLTHQNLALAQQQQQPQQRQALLPPPSIVSRPAQSPGEMFKSTRDRMFELLNEIGVILKEVAADSLADVPESSHLKALMNDFVRIAAGSPFMDNLCLTLASYLYKILYERAETAVEAETFVFLLEKLCQLSQNTAQEVMATLVSPENEQLFNLPFTNLLIRSRLITLSMLDVTIARAIESRKPGAIEFLSGLIREIVLGPDPVALRSDFAGSLDKLFHFVQQDPQNTVGRSLLQELQKFEMPPAPPEEEQPPEEVTIRDQLAYIFEEWVQLCDHPTTTEKNFAAFISQLYNEKTLEDHSTSALFFRTCIETAVEHHEKEITTAEDPTFNSVYNQVDSLAKLIVLLAKYHLETEGESANKAEYLKAIFSVIILVFNHQHEVMNGAVFNQKVFYRLFSSLLCEWHEVEGQLGEYQRPIMLAFYDLIMALQPVYYPAFAFAWASLVAHRLFVPKMIALTDDDGWNLYERVLERLLRYLGGLVKSPELIDEILHFYRGILRFLLVLHHDFPDFLAEYHNSICASIPTNCTQLRNLILSAFPIGSKELPDPFTHGLKVDRLPEIRKPPKIALPHTFGERLAQLEIREAVDRCLNEGPKEADIALIASKMTLKSPGFDKVNVDDFSLNSLVIYVVMHAISVGEKRNTAAFIPHSPHTTFLFELAQVFNPEARYFFLGAMANQLRYPNSHTHFFSCTLLSLFGHVKGTPHELDIRQQITRVLLERLIVHRPHPWGLIITLLELLKNPSYEFWNLSFIKAAPEIEKLFDALFAHVNHSPQL</sequence>
<dbReference type="PANTHER" id="PTHR13162:SF8">
    <property type="entry name" value="CCR4-NOT TRANSCRIPTION COMPLEX SUBUNIT 1"/>
    <property type="match status" value="1"/>
</dbReference>
<feature type="domain" description="CCR4-NOT transcription complex subunit 1" evidence="10">
    <location>
        <begin position="1213"/>
        <end position="1356"/>
    </location>
</feature>
<dbReference type="Pfam" id="PF04054">
    <property type="entry name" value="Not1"/>
    <property type="match status" value="1"/>
</dbReference>
<dbReference type="InterPro" id="IPR007196">
    <property type="entry name" value="CCR4-Not_Not1_C"/>
</dbReference>
<keyword evidence="2" id="KW-0678">Repressor</keyword>
<dbReference type="Pfam" id="PF12842">
    <property type="entry name" value="DUF3819"/>
    <property type="match status" value="1"/>
</dbReference>
<dbReference type="InterPro" id="IPR032193">
    <property type="entry name" value="CNOT1_TTP_bind"/>
</dbReference>
<evidence type="ECO:0000256" key="4">
    <source>
        <dbReference type="ARBA" id="ARBA00023163"/>
    </source>
</evidence>
<dbReference type="InterPro" id="IPR032194">
    <property type="entry name" value="CNOT1_HEAT"/>
</dbReference>
<dbReference type="EMBL" id="JAABOE010000076">
    <property type="protein sequence ID" value="KAF3170012.1"/>
    <property type="molecule type" value="Genomic_DNA"/>
</dbReference>
<evidence type="ECO:0000259" key="14">
    <source>
        <dbReference type="Pfam" id="PF25097"/>
    </source>
</evidence>
<evidence type="ECO:0000259" key="9">
    <source>
        <dbReference type="Pfam" id="PF04054"/>
    </source>
</evidence>
<feature type="domain" description="CCR4-NOT transcription complex subunit 1 CAF1-binding" evidence="11">
    <location>
        <begin position="937"/>
        <end position="1158"/>
    </location>
</feature>
<keyword evidence="4" id="KW-0804">Transcription</keyword>
<dbReference type="PANTHER" id="PTHR13162">
    <property type="entry name" value="CCR4-NOT TRANSCRIPTION COMPLEX"/>
    <property type="match status" value="1"/>
</dbReference>
<feature type="region of interest" description="Disordered" evidence="8">
    <location>
        <begin position="1451"/>
        <end position="1473"/>
    </location>
</feature>
<evidence type="ECO:0000256" key="6">
    <source>
        <dbReference type="ARBA" id="ARBA00059181"/>
    </source>
</evidence>
<dbReference type="FunFam" id="1.25.40.180:FF:000012">
    <property type="entry name" value="Ccr4-Not transcription complex subunit"/>
    <property type="match status" value="1"/>
</dbReference>
<dbReference type="GO" id="GO:0000289">
    <property type="term" value="P:nuclear-transcribed mRNA poly(A) tail shortening"/>
    <property type="evidence" value="ECO:0007669"/>
    <property type="project" value="UniProtKB-ARBA"/>
</dbReference>
<dbReference type="Gene3D" id="1.25.40.180">
    <property type="match status" value="1"/>
</dbReference>
<dbReference type="InterPro" id="IPR055454">
    <property type="entry name" value="CNOT1-like_NOT1_connector"/>
</dbReference>
<evidence type="ECO:0000259" key="12">
    <source>
        <dbReference type="Pfam" id="PF16417"/>
    </source>
</evidence>
<evidence type="ECO:0000256" key="5">
    <source>
        <dbReference type="ARBA" id="ARBA00023242"/>
    </source>
</evidence>
<proteinExistence type="predicted"/>
<evidence type="ECO:0000256" key="7">
    <source>
        <dbReference type="ARBA" id="ARBA00074459"/>
    </source>
</evidence>
<feature type="compositionally biased region" description="Low complexity" evidence="8">
    <location>
        <begin position="1451"/>
        <end position="1460"/>
    </location>
</feature>
<organism evidence="15 16">
    <name type="scientific">Orbilia oligospora</name>
    <name type="common">Nematode-trapping fungus</name>
    <name type="synonym">Arthrobotrys oligospora</name>
    <dbReference type="NCBI Taxonomy" id="2813651"/>
    <lineage>
        <taxon>Eukaryota</taxon>
        <taxon>Fungi</taxon>
        <taxon>Dikarya</taxon>
        <taxon>Ascomycota</taxon>
        <taxon>Pezizomycotina</taxon>
        <taxon>Orbiliomycetes</taxon>
        <taxon>Orbiliales</taxon>
        <taxon>Orbiliaceae</taxon>
        <taxon>Orbilia</taxon>
    </lineage>
</organism>
<feature type="domain" description="CCR4-NOT transcription complex subunit 1 HEAT repeat" evidence="13">
    <location>
        <begin position="531"/>
        <end position="675"/>
    </location>
</feature>
<dbReference type="InterPro" id="IPR038535">
    <property type="entry name" value="CNOT1_TTP_bind_sf"/>
</dbReference>
<feature type="domain" description="CCR4-NOT transcription complex subunit 1-like NOT1 connector" evidence="14">
    <location>
        <begin position="1508"/>
        <end position="1667"/>
    </location>
</feature>
<dbReference type="CDD" id="cd20710">
    <property type="entry name" value="NOT1_connector"/>
    <property type="match status" value="1"/>
</dbReference>
<dbReference type="GO" id="GO:0005634">
    <property type="term" value="C:nucleus"/>
    <property type="evidence" value="ECO:0007669"/>
    <property type="project" value="UniProtKB-SubCell"/>
</dbReference>
<dbReference type="InterPro" id="IPR032191">
    <property type="entry name" value="CNOT1_CAF1_bind"/>
</dbReference>
<name>A0A7C8PL22_ORBOL</name>
<reference evidence="15 16" key="1">
    <citation type="submission" date="2019-06" db="EMBL/GenBank/DDBJ databases">
        <authorList>
            <person name="Palmer J.M."/>
        </authorList>
    </citation>
    <scope>NUCLEOTIDE SEQUENCE [LARGE SCALE GENOMIC DNA]</scope>
    <source>
        <strain evidence="15 16">TWF788</strain>
    </source>
</reference>
<evidence type="ECO:0000313" key="15">
    <source>
        <dbReference type="EMBL" id="KAF3170012.1"/>
    </source>
</evidence>
<evidence type="ECO:0000259" key="13">
    <source>
        <dbReference type="Pfam" id="PF16418"/>
    </source>
</evidence>
<evidence type="ECO:0000256" key="2">
    <source>
        <dbReference type="ARBA" id="ARBA00022491"/>
    </source>
</evidence>
<comment type="subcellular location">
    <subcellularLocation>
        <location evidence="1">Nucleus</location>
    </subcellularLocation>
</comment>
<dbReference type="Gene3D" id="1.25.40.800">
    <property type="match status" value="1"/>
</dbReference>
<dbReference type="Pfam" id="PF25097">
    <property type="entry name" value="ARM_Cnot1"/>
    <property type="match status" value="1"/>
</dbReference>
<evidence type="ECO:0000259" key="11">
    <source>
        <dbReference type="Pfam" id="PF16415"/>
    </source>
</evidence>
<dbReference type="Proteomes" id="UP000479691">
    <property type="component" value="Unassembled WGS sequence"/>
</dbReference>
<dbReference type="Gene3D" id="1.25.40.790">
    <property type="match status" value="1"/>
</dbReference>
<dbReference type="GO" id="GO:0017148">
    <property type="term" value="P:negative regulation of translation"/>
    <property type="evidence" value="ECO:0007669"/>
    <property type="project" value="InterPro"/>
</dbReference>
<evidence type="ECO:0000256" key="8">
    <source>
        <dbReference type="SAM" id="MobiDB-lite"/>
    </source>
</evidence>
<protein>
    <recommendedName>
        <fullName evidence="7">General negative regulator of transcription subunit 1</fullName>
    </recommendedName>
</protein>
<feature type="domain" description="CCR4-Not complex component Not1 C-terminal" evidence="9">
    <location>
        <begin position="1837"/>
        <end position="2201"/>
    </location>
</feature>
<dbReference type="InterPro" id="IPR040398">
    <property type="entry name" value="Not1"/>
</dbReference>
<accession>A0A7C8PL22</accession>
<dbReference type="InterPro" id="IPR024557">
    <property type="entry name" value="CNOT1_dom_4"/>
</dbReference>
<evidence type="ECO:0000313" key="16">
    <source>
        <dbReference type="Proteomes" id="UP000479691"/>
    </source>
</evidence>
<feature type="domain" description="CCR4-NOT transcription complex subunit 1 TTP binding" evidence="12">
    <location>
        <begin position="722"/>
        <end position="878"/>
    </location>
</feature>
<dbReference type="GO" id="GO:0000932">
    <property type="term" value="C:P-body"/>
    <property type="evidence" value="ECO:0007669"/>
    <property type="project" value="TreeGrafter"/>
</dbReference>
<evidence type="ECO:0000256" key="1">
    <source>
        <dbReference type="ARBA" id="ARBA00004123"/>
    </source>
</evidence>
<dbReference type="Pfam" id="PF16418">
    <property type="entry name" value="CNOT1_HEAT"/>
    <property type="match status" value="1"/>
</dbReference>